<dbReference type="SUPFAM" id="SSF53474">
    <property type="entry name" value="alpha/beta-Hydrolases"/>
    <property type="match status" value="1"/>
</dbReference>
<dbReference type="PANTHER" id="PTHR10794">
    <property type="entry name" value="ABHYDROLASE DOMAIN-CONTAINING PROTEIN"/>
    <property type="match status" value="1"/>
</dbReference>
<dbReference type="AlphaFoldDB" id="A2F7U4"/>
<dbReference type="InterPro" id="IPR012020">
    <property type="entry name" value="ABHD4"/>
</dbReference>
<gene>
    <name evidence="5" type="ORF">TVAG_008710</name>
</gene>
<keyword evidence="3" id="KW-0732">Signal</keyword>
<accession>A2F7U4</accession>
<dbReference type="OrthoDB" id="247542at2759"/>
<evidence type="ECO:0000313" key="6">
    <source>
        <dbReference type="Proteomes" id="UP000001542"/>
    </source>
</evidence>
<dbReference type="EMBL" id="DS113653">
    <property type="protein sequence ID" value="EAX99023.1"/>
    <property type="molecule type" value="Genomic_DNA"/>
</dbReference>
<dbReference type="GO" id="GO:0034338">
    <property type="term" value="F:short-chain carboxylesterase activity"/>
    <property type="evidence" value="ECO:0000318"/>
    <property type="project" value="GO_Central"/>
</dbReference>
<dbReference type="InterPro" id="IPR029058">
    <property type="entry name" value="AB_hydrolase_fold"/>
</dbReference>
<dbReference type="Gene3D" id="3.40.50.1820">
    <property type="entry name" value="alpha/beta hydrolase"/>
    <property type="match status" value="1"/>
</dbReference>
<dbReference type="Proteomes" id="UP000001542">
    <property type="component" value="Unassembled WGS sequence"/>
</dbReference>
<dbReference type="InterPro" id="IPR050960">
    <property type="entry name" value="AB_hydrolase_4_sf"/>
</dbReference>
<evidence type="ECO:0000313" key="5">
    <source>
        <dbReference type="EMBL" id="EAX99023.1"/>
    </source>
</evidence>
<dbReference type="OMA" id="SREYLQM"/>
<dbReference type="VEuPathDB" id="TrichDB:TVAGG3_0018050"/>
<dbReference type="GO" id="GO:0047372">
    <property type="term" value="F:monoacylglycerol lipase activity"/>
    <property type="evidence" value="ECO:0000318"/>
    <property type="project" value="GO_Central"/>
</dbReference>
<reference evidence="5" key="1">
    <citation type="submission" date="2006-10" db="EMBL/GenBank/DDBJ databases">
        <authorList>
            <person name="Amadeo P."/>
            <person name="Zhao Q."/>
            <person name="Wortman J."/>
            <person name="Fraser-Liggett C."/>
            <person name="Carlton J."/>
        </authorList>
    </citation>
    <scope>NUCLEOTIDE SEQUENCE</scope>
    <source>
        <strain evidence="5">G3</strain>
    </source>
</reference>
<evidence type="ECO:0000256" key="3">
    <source>
        <dbReference type="SAM" id="SignalP"/>
    </source>
</evidence>
<evidence type="ECO:0000256" key="2">
    <source>
        <dbReference type="PIRSR" id="PIRSR005211-1"/>
    </source>
</evidence>
<evidence type="ECO:0000259" key="4">
    <source>
        <dbReference type="Pfam" id="PF00561"/>
    </source>
</evidence>
<dbReference type="KEGG" id="tva:4756826"/>
<proteinExistence type="inferred from homology"/>
<keyword evidence="6" id="KW-1185">Reference proteome</keyword>
<reference evidence="5" key="2">
    <citation type="journal article" date="2007" name="Science">
        <title>Draft genome sequence of the sexually transmitted pathogen Trichomonas vaginalis.</title>
        <authorList>
            <person name="Carlton J.M."/>
            <person name="Hirt R.P."/>
            <person name="Silva J.C."/>
            <person name="Delcher A.L."/>
            <person name="Schatz M."/>
            <person name="Zhao Q."/>
            <person name="Wortman J.R."/>
            <person name="Bidwell S.L."/>
            <person name="Alsmark U.C.M."/>
            <person name="Besteiro S."/>
            <person name="Sicheritz-Ponten T."/>
            <person name="Noel C.J."/>
            <person name="Dacks J.B."/>
            <person name="Foster P.G."/>
            <person name="Simillion C."/>
            <person name="Van de Peer Y."/>
            <person name="Miranda-Saavedra D."/>
            <person name="Barton G.J."/>
            <person name="Westrop G.D."/>
            <person name="Mueller S."/>
            <person name="Dessi D."/>
            <person name="Fiori P.L."/>
            <person name="Ren Q."/>
            <person name="Paulsen I."/>
            <person name="Zhang H."/>
            <person name="Bastida-Corcuera F.D."/>
            <person name="Simoes-Barbosa A."/>
            <person name="Brown M.T."/>
            <person name="Hayes R.D."/>
            <person name="Mukherjee M."/>
            <person name="Okumura C.Y."/>
            <person name="Schneider R."/>
            <person name="Smith A.J."/>
            <person name="Vanacova S."/>
            <person name="Villalvazo M."/>
            <person name="Haas B.J."/>
            <person name="Pertea M."/>
            <person name="Feldblyum T.V."/>
            <person name="Utterback T.R."/>
            <person name="Shu C.L."/>
            <person name="Osoegawa K."/>
            <person name="de Jong P.J."/>
            <person name="Hrdy I."/>
            <person name="Horvathova L."/>
            <person name="Zubacova Z."/>
            <person name="Dolezal P."/>
            <person name="Malik S.B."/>
            <person name="Logsdon J.M. Jr."/>
            <person name="Henze K."/>
            <person name="Gupta A."/>
            <person name="Wang C.C."/>
            <person name="Dunne R.L."/>
            <person name="Upcroft J.A."/>
            <person name="Upcroft P."/>
            <person name="White O."/>
            <person name="Salzberg S.L."/>
            <person name="Tang P."/>
            <person name="Chiu C.-H."/>
            <person name="Lee Y.-S."/>
            <person name="Embley T.M."/>
            <person name="Coombs G.H."/>
            <person name="Mottram J.C."/>
            <person name="Tachezy J."/>
            <person name="Fraser-Liggett C.M."/>
            <person name="Johnson P.J."/>
        </authorList>
    </citation>
    <scope>NUCLEOTIDE SEQUENCE [LARGE SCALE GENOMIC DNA]</scope>
    <source>
        <strain evidence="5">G3</strain>
    </source>
</reference>
<dbReference type="VEuPathDB" id="TrichDB:TVAG_008710"/>
<feature type="active site" description="Charge relay system" evidence="2">
    <location>
        <position position="336"/>
    </location>
</feature>
<organism evidence="5 6">
    <name type="scientific">Trichomonas vaginalis (strain ATCC PRA-98 / G3)</name>
    <dbReference type="NCBI Taxonomy" id="412133"/>
    <lineage>
        <taxon>Eukaryota</taxon>
        <taxon>Metamonada</taxon>
        <taxon>Parabasalia</taxon>
        <taxon>Trichomonadida</taxon>
        <taxon>Trichomonadidae</taxon>
        <taxon>Trichomonas</taxon>
    </lineage>
</organism>
<dbReference type="RefSeq" id="XP_001311953.1">
    <property type="nucleotide sequence ID" value="XM_001311952.1"/>
</dbReference>
<evidence type="ECO:0000256" key="1">
    <source>
        <dbReference type="ARBA" id="ARBA00010884"/>
    </source>
</evidence>
<dbReference type="Pfam" id="PF00561">
    <property type="entry name" value="Abhydrolase_1"/>
    <property type="match status" value="1"/>
</dbReference>
<dbReference type="PANTHER" id="PTHR10794:SF63">
    <property type="entry name" value="ALPHA_BETA HYDROLASE 1, ISOFORM A"/>
    <property type="match status" value="1"/>
</dbReference>
<dbReference type="STRING" id="5722.A2F7U4"/>
<name>A2F7U4_TRIV3</name>
<dbReference type="FunFam" id="3.40.50.1820:FF:000483">
    <property type="entry name" value="Clan SC, family S33, methylesterase-like serine peptidase"/>
    <property type="match status" value="1"/>
</dbReference>
<dbReference type="ESTHER" id="triva-a2f7u4">
    <property type="family name" value="abh_upf0017"/>
</dbReference>
<dbReference type="InParanoid" id="A2F7U4"/>
<dbReference type="SMR" id="A2F7U4"/>
<dbReference type="PIRSF" id="PIRSF005211">
    <property type="entry name" value="Ab_hydro_YheT"/>
    <property type="match status" value="1"/>
</dbReference>
<feature type="signal peptide" evidence="3">
    <location>
        <begin position="1"/>
        <end position="24"/>
    </location>
</feature>
<feature type="active site" description="Charge relay system" evidence="2">
    <location>
        <position position="307"/>
    </location>
</feature>
<dbReference type="eggNOG" id="KOG1838">
    <property type="taxonomic scope" value="Eukaryota"/>
</dbReference>
<dbReference type="GO" id="GO:0006629">
    <property type="term" value="P:lipid metabolic process"/>
    <property type="evidence" value="ECO:0000318"/>
    <property type="project" value="GO_Central"/>
</dbReference>
<comment type="similarity">
    <text evidence="1">Belongs to the AB hydrolase superfamily. AB hydrolase 4 family.</text>
</comment>
<protein>
    <submittedName>
        <fullName evidence="5">Clan SC, family S33, methylesterase-like serine peptidase</fullName>
    </submittedName>
</protein>
<feature type="active site" description="Charge relay system" evidence="2">
    <location>
        <position position="186"/>
    </location>
</feature>
<sequence length="367" mass="41623">MFGTILLVLLGLLALFCVWRLTRSYKVAVTMKTDSKIASIVSEMKSIKKNYKPTPWLVGGNAMTIWGMRYRGRSSVRPRREELIFEDGGAVYIDWFENQDTPANAPVLVVVHTLGGGTREPCTNYMCVAAQKHGWRAVVATCRGCNGSRITTKRLYDALRTDDLHFIIEHVKKTYNPPHIYLMGFSLGSIISVQYGIDFTDVDAIMCVSHPLETEKCCKILEQPVQSKLYLPIIMHQLKRAVEKDEFVPEDMKKATLKSKTLVEFDNAFTSQIIDLKDAHEYYEKIHLRTKIDKVRVPLIIFNSDDDPFTRPEFAPKDLIVNSNFVAYLSTPEGGHVSFNYGMNGHGSYIENVAIDFFESATRSNSK</sequence>
<dbReference type="InterPro" id="IPR000073">
    <property type="entry name" value="AB_hydrolase_1"/>
</dbReference>
<feature type="chain" id="PRO_5002643339" evidence="3">
    <location>
        <begin position="25"/>
        <end position="367"/>
    </location>
</feature>
<feature type="domain" description="AB hydrolase-1" evidence="4">
    <location>
        <begin position="106"/>
        <end position="210"/>
    </location>
</feature>